<dbReference type="Proteomes" id="UP000799753">
    <property type="component" value="Unassembled WGS sequence"/>
</dbReference>
<evidence type="ECO:0000313" key="2">
    <source>
        <dbReference type="EMBL" id="KAF2645380.1"/>
    </source>
</evidence>
<feature type="chain" id="PRO_5025438488" evidence="1">
    <location>
        <begin position="18"/>
        <end position="170"/>
    </location>
</feature>
<keyword evidence="1" id="KW-0732">Signal</keyword>
<protein>
    <submittedName>
        <fullName evidence="2">Uncharacterized protein</fullName>
    </submittedName>
</protein>
<reference evidence="2" key="1">
    <citation type="journal article" date="2020" name="Stud. Mycol.">
        <title>101 Dothideomycetes genomes: a test case for predicting lifestyles and emergence of pathogens.</title>
        <authorList>
            <person name="Haridas S."/>
            <person name="Albert R."/>
            <person name="Binder M."/>
            <person name="Bloem J."/>
            <person name="Labutti K."/>
            <person name="Salamov A."/>
            <person name="Andreopoulos B."/>
            <person name="Baker S."/>
            <person name="Barry K."/>
            <person name="Bills G."/>
            <person name="Bluhm B."/>
            <person name="Cannon C."/>
            <person name="Castanera R."/>
            <person name="Culley D."/>
            <person name="Daum C."/>
            <person name="Ezra D."/>
            <person name="Gonzalez J."/>
            <person name="Henrissat B."/>
            <person name="Kuo A."/>
            <person name="Liang C."/>
            <person name="Lipzen A."/>
            <person name="Lutzoni F."/>
            <person name="Magnuson J."/>
            <person name="Mondo S."/>
            <person name="Nolan M."/>
            <person name="Ohm R."/>
            <person name="Pangilinan J."/>
            <person name="Park H.-J."/>
            <person name="Ramirez L."/>
            <person name="Alfaro M."/>
            <person name="Sun H."/>
            <person name="Tritt A."/>
            <person name="Yoshinaga Y."/>
            <person name="Zwiers L.-H."/>
            <person name="Turgeon B."/>
            <person name="Goodwin S."/>
            <person name="Spatafora J."/>
            <person name="Crous P."/>
            <person name="Grigoriev I."/>
        </authorList>
    </citation>
    <scope>NUCLEOTIDE SEQUENCE</scope>
    <source>
        <strain evidence="2">CBS 473.64</strain>
    </source>
</reference>
<gene>
    <name evidence="2" type="ORF">P280DRAFT_118420</name>
</gene>
<sequence length="170" mass="19193">MICASITQLIFFLTSGAQQFAEIGGSCMCMLHTNRVETGSRCSSVRMGDVLEWEKWKGRKWSEKSEWAMSNGMAGSWISMAPAYTALESGGWRIDGDVRDLGFRGLAEKPRKANNLLAELSCWVHMVWTPPWSAGRRVFGWSCESPRVRGDGRPTSLASFDRRRQVDCYR</sequence>
<keyword evidence="3" id="KW-1185">Reference proteome</keyword>
<evidence type="ECO:0000313" key="3">
    <source>
        <dbReference type="Proteomes" id="UP000799753"/>
    </source>
</evidence>
<organism evidence="2 3">
    <name type="scientific">Massarina eburnea CBS 473.64</name>
    <dbReference type="NCBI Taxonomy" id="1395130"/>
    <lineage>
        <taxon>Eukaryota</taxon>
        <taxon>Fungi</taxon>
        <taxon>Dikarya</taxon>
        <taxon>Ascomycota</taxon>
        <taxon>Pezizomycotina</taxon>
        <taxon>Dothideomycetes</taxon>
        <taxon>Pleosporomycetidae</taxon>
        <taxon>Pleosporales</taxon>
        <taxon>Massarineae</taxon>
        <taxon>Massarinaceae</taxon>
        <taxon>Massarina</taxon>
    </lineage>
</organism>
<feature type="signal peptide" evidence="1">
    <location>
        <begin position="1"/>
        <end position="17"/>
    </location>
</feature>
<evidence type="ECO:0000256" key="1">
    <source>
        <dbReference type="SAM" id="SignalP"/>
    </source>
</evidence>
<proteinExistence type="predicted"/>
<name>A0A6A6SCU2_9PLEO</name>
<dbReference type="EMBL" id="MU006777">
    <property type="protein sequence ID" value="KAF2645380.1"/>
    <property type="molecule type" value="Genomic_DNA"/>
</dbReference>
<accession>A0A6A6SCU2</accession>
<dbReference type="AlphaFoldDB" id="A0A6A6SCU2"/>